<reference evidence="2 3" key="1">
    <citation type="submission" date="2024-04" db="EMBL/GenBank/DDBJ databases">
        <title>WGS of bacteria from Torrens River.</title>
        <authorList>
            <person name="Wyrsch E.R."/>
            <person name="Drigo B."/>
        </authorList>
    </citation>
    <scope>NUCLEOTIDE SEQUENCE [LARGE SCALE GENOMIC DNA]</scope>
    <source>
        <strain evidence="2 3">TWI391</strain>
    </source>
</reference>
<protein>
    <recommendedName>
        <fullName evidence="1">DUF5018 domain-containing protein</fullName>
    </recommendedName>
</protein>
<gene>
    <name evidence="2" type="ORF">ABE541_25310</name>
</gene>
<keyword evidence="3" id="KW-1185">Reference proteome</keyword>
<organism evidence="2 3">
    <name type="scientific">Sphingobacterium kitahiroshimense</name>
    <dbReference type="NCBI Taxonomy" id="470446"/>
    <lineage>
        <taxon>Bacteria</taxon>
        <taxon>Pseudomonadati</taxon>
        <taxon>Bacteroidota</taxon>
        <taxon>Sphingobacteriia</taxon>
        <taxon>Sphingobacteriales</taxon>
        <taxon>Sphingobacteriaceae</taxon>
        <taxon>Sphingobacterium</taxon>
    </lineage>
</organism>
<evidence type="ECO:0000259" key="1">
    <source>
        <dbReference type="Pfam" id="PF22243"/>
    </source>
</evidence>
<feature type="domain" description="DUF5018" evidence="1">
    <location>
        <begin position="39"/>
        <end position="157"/>
    </location>
</feature>
<evidence type="ECO:0000313" key="2">
    <source>
        <dbReference type="EMBL" id="MEN5380604.1"/>
    </source>
</evidence>
<dbReference type="Proteomes" id="UP001409291">
    <property type="component" value="Unassembled WGS sequence"/>
</dbReference>
<name>A0ABV0C4D8_9SPHI</name>
<evidence type="ECO:0000313" key="3">
    <source>
        <dbReference type="Proteomes" id="UP001409291"/>
    </source>
</evidence>
<comment type="caution">
    <text evidence="2">The sequence shown here is derived from an EMBL/GenBank/DDBJ whole genome shotgun (WGS) entry which is preliminary data.</text>
</comment>
<dbReference type="RefSeq" id="WP_346583484.1">
    <property type="nucleotide sequence ID" value="NZ_JBDJNQ010000021.1"/>
</dbReference>
<dbReference type="Pfam" id="PF22243">
    <property type="entry name" value="DUF5018-rel"/>
    <property type="match status" value="1"/>
</dbReference>
<proteinExistence type="predicted"/>
<accession>A0ABV0C4D8</accession>
<dbReference type="EMBL" id="JBDJNQ010000021">
    <property type="protein sequence ID" value="MEN5380604.1"/>
    <property type="molecule type" value="Genomic_DNA"/>
</dbReference>
<sequence length="163" mass="17746">MKNNKTYITPILIVLLSIFLSSCLKKDLPEYPLFDGNSISVVNAEHRFKSRIKKINGEPIIIMKGLTVSSQIDDATSTINLSVTVPAAETGDNADFNAEEKALVKQSALWFYYTISTAATMTALDGTGKPGDPADATKPLKYRVTAANGATRDWTVNVVTFNK</sequence>
<dbReference type="InterPro" id="IPR054460">
    <property type="entry name" value="DUF5018-rel"/>
</dbReference>
<dbReference type="PROSITE" id="PS51257">
    <property type="entry name" value="PROKAR_LIPOPROTEIN"/>
    <property type="match status" value="1"/>
</dbReference>
<dbReference type="Gene3D" id="2.60.40.4120">
    <property type="match status" value="1"/>
</dbReference>